<evidence type="ECO:0000313" key="3">
    <source>
        <dbReference type="Proteomes" id="UP000198641"/>
    </source>
</evidence>
<evidence type="ECO:0000256" key="1">
    <source>
        <dbReference type="SAM" id="MobiDB-lite"/>
    </source>
</evidence>
<name>A0A1G7NE99_9GAMM</name>
<dbReference type="InterPro" id="IPR036390">
    <property type="entry name" value="WH_DNA-bd_sf"/>
</dbReference>
<dbReference type="STRING" id="284577.SAMN05216571_101386"/>
<accession>A0A1G7NE99</accession>
<dbReference type="EMBL" id="FNCI01000001">
    <property type="protein sequence ID" value="SDF72237.1"/>
    <property type="molecule type" value="Genomic_DNA"/>
</dbReference>
<organism evidence="2 3">
    <name type="scientific">Onishia taeanensis</name>
    <dbReference type="NCBI Taxonomy" id="284577"/>
    <lineage>
        <taxon>Bacteria</taxon>
        <taxon>Pseudomonadati</taxon>
        <taxon>Pseudomonadota</taxon>
        <taxon>Gammaproteobacteria</taxon>
        <taxon>Oceanospirillales</taxon>
        <taxon>Halomonadaceae</taxon>
        <taxon>Onishia</taxon>
    </lineage>
</organism>
<dbReference type="SUPFAM" id="SSF46785">
    <property type="entry name" value="Winged helix' DNA-binding domain"/>
    <property type="match status" value="1"/>
</dbReference>
<keyword evidence="3" id="KW-1185">Reference proteome</keyword>
<dbReference type="AlphaFoldDB" id="A0A1G7NE99"/>
<evidence type="ECO:0008006" key="4">
    <source>
        <dbReference type="Google" id="ProtNLM"/>
    </source>
</evidence>
<protein>
    <recommendedName>
        <fullName evidence="4">Winged helix-turn-helix DNA-binding</fullName>
    </recommendedName>
</protein>
<feature type="region of interest" description="Disordered" evidence="1">
    <location>
        <begin position="1"/>
        <end position="30"/>
    </location>
</feature>
<dbReference type="Proteomes" id="UP000198641">
    <property type="component" value="Unassembled WGS sequence"/>
</dbReference>
<dbReference type="OrthoDB" id="6169353at2"/>
<dbReference type="InterPro" id="IPR036388">
    <property type="entry name" value="WH-like_DNA-bd_sf"/>
</dbReference>
<gene>
    <name evidence="2" type="ORF">SAMN05216571_101386</name>
</gene>
<proteinExistence type="predicted"/>
<dbReference type="RefSeq" id="WP_092522516.1">
    <property type="nucleotide sequence ID" value="NZ_FNCI01000001.1"/>
</dbReference>
<evidence type="ECO:0000313" key="2">
    <source>
        <dbReference type="EMBL" id="SDF72237.1"/>
    </source>
</evidence>
<dbReference type="Gene3D" id="1.10.10.10">
    <property type="entry name" value="Winged helix-like DNA-binding domain superfamily/Winged helix DNA-binding domain"/>
    <property type="match status" value="1"/>
</dbReference>
<sequence>MTAVMQPTGREVSCEGYDDVSRSGRASRQQEAVLNDVATHGPSTRHAIAERVDLPVSTICGRCKELLDAGELEVVGTVGKPARQVLGARAGRAELTEIHKGGAHV</sequence>
<reference evidence="2 3" key="1">
    <citation type="submission" date="2016-10" db="EMBL/GenBank/DDBJ databases">
        <authorList>
            <person name="de Groot N.N."/>
        </authorList>
    </citation>
    <scope>NUCLEOTIDE SEQUENCE [LARGE SCALE GENOMIC DNA]</scope>
    <source>
        <strain evidence="2 3">BH539</strain>
    </source>
</reference>